<dbReference type="AlphaFoldDB" id="A0A318RGB9"/>
<organism evidence="4 5">
    <name type="scientific">Williamsia limnetica</name>
    <dbReference type="NCBI Taxonomy" id="882452"/>
    <lineage>
        <taxon>Bacteria</taxon>
        <taxon>Bacillati</taxon>
        <taxon>Actinomycetota</taxon>
        <taxon>Actinomycetes</taxon>
        <taxon>Mycobacteriales</taxon>
        <taxon>Nocardiaceae</taxon>
        <taxon>Williamsia</taxon>
    </lineage>
</organism>
<keyword evidence="3" id="KW-1133">Transmembrane helix</keyword>
<name>A0A318RGB9_WILLI</name>
<dbReference type="Gene3D" id="3.40.50.720">
    <property type="entry name" value="NAD(P)-binding Rossmann-like Domain"/>
    <property type="match status" value="1"/>
</dbReference>
<dbReference type="InterPro" id="IPR036291">
    <property type="entry name" value="NAD(P)-bd_dom_sf"/>
</dbReference>
<dbReference type="Pfam" id="PF00106">
    <property type="entry name" value="adh_short"/>
    <property type="match status" value="1"/>
</dbReference>
<gene>
    <name evidence="4" type="ORF">DFR67_12420</name>
</gene>
<evidence type="ECO:0000256" key="2">
    <source>
        <dbReference type="ARBA" id="ARBA00023002"/>
    </source>
</evidence>
<dbReference type="PANTHER" id="PTHR43669">
    <property type="entry name" value="5-KETO-D-GLUCONATE 5-REDUCTASE"/>
    <property type="match status" value="1"/>
</dbReference>
<dbReference type="RefSeq" id="WP_110472607.1">
    <property type="nucleotide sequence ID" value="NZ_QJSP01000024.1"/>
</dbReference>
<dbReference type="InterPro" id="IPR002347">
    <property type="entry name" value="SDR_fam"/>
</dbReference>
<comment type="similarity">
    <text evidence="1">Belongs to the short-chain dehydrogenases/reductases (SDR) family.</text>
</comment>
<dbReference type="CDD" id="cd05233">
    <property type="entry name" value="SDR_c"/>
    <property type="match status" value="1"/>
</dbReference>
<dbReference type="SUPFAM" id="SSF51735">
    <property type="entry name" value="NAD(P)-binding Rossmann-fold domains"/>
    <property type="match status" value="1"/>
</dbReference>
<sequence length="265" mass="28356">MPRFEPQPTRRPVLVAGASSGIGAATAVMLGAAGHPVALGARRVHKSQEFVDQINEAGGEAVALPLDITDTASIDEFVTKAEAQLGPAEIVVSGAGDLDPGRSHEITNDDFAAQVNVHLLGAQRLYRRVAPEMISRRRGDFVFISSDVVMRPRPQMGAYVAAKRGVEGLAEVAQMELEGTGVRASLVRPGQVMTGMGMNFTPEVAESVLNDWIPFGLARHSNFLKPEHLATAILTIVSMPRGAHMRLVEVEAEAPVPRIEGDKKK</sequence>
<evidence type="ECO:0000256" key="1">
    <source>
        <dbReference type="ARBA" id="ARBA00006484"/>
    </source>
</evidence>
<dbReference type="InterPro" id="IPR020904">
    <property type="entry name" value="Sc_DH/Rdtase_CS"/>
</dbReference>
<keyword evidence="3" id="KW-0812">Transmembrane</keyword>
<accession>A0A318RGB9</accession>
<feature type="transmembrane region" description="Helical" evidence="3">
    <location>
        <begin position="12"/>
        <end position="33"/>
    </location>
</feature>
<protein>
    <submittedName>
        <fullName evidence="4">NADP-dependent 3-hydroxy acid dehydrogenase YdfG</fullName>
    </submittedName>
</protein>
<reference evidence="4 5" key="1">
    <citation type="submission" date="2018-06" db="EMBL/GenBank/DDBJ databases">
        <title>Genomic Encyclopedia of Type Strains, Phase IV (KMG-IV): sequencing the most valuable type-strain genomes for metagenomic binning, comparative biology and taxonomic classification.</title>
        <authorList>
            <person name="Goeker M."/>
        </authorList>
    </citation>
    <scope>NUCLEOTIDE SEQUENCE [LARGE SCALE GENOMIC DNA]</scope>
    <source>
        <strain evidence="4 5">DSM 45521</strain>
    </source>
</reference>
<keyword evidence="2" id="KW-0560">Oxidoreductase</keyword>
<dbReference type="PROSITE" id="PS00061">
    <property type="entry name" value="ADH_SHORT"/>
    <property type="match status" value="1"/>
</dbReference>
<dbReference type="NCBIfam" id="NF005854">
    <property type="entry name" value="PRK07775.1"/>
    <property type="match status" value="1"/>
</dbReference>
<comment type="caution">
    <text evidence="4">The sequence shown here is derived from an EMBL/GenBank/DDBJ whole genome shotgun (WGS) entry which is preliminary data.</text>
</comment>
<dbReference type="PANTHER" id="PTHR43669:SF3">
    <property type="entry name" value="ALCOHOL DEHYDROGENASE, PUTATIVE (AFU_ORTHOLOGUE AFUA_3G03445)-RELATED"/>
    <property type="match status" value="1"/>
</dbReference>
<keyword evidence="5" id="KW-1185">Reference proteome</keyword>
<dbReference type="GO" id="GO:0016491">
    <property type="term" value="F:oxidoreductase activity"/>
    <property type="evidence" value="ECO:0007669"/>
    <property type="project" value="UniProtKB-KW"/>
</dbReference>
<dbReference type="PRINTS" id="PR00081">
    <property type="entry name" value="GDHRDH"/>
</dbReference>
<dbReference type="Proteomes" id="UP000247591">
    <property type="component" value="Unassembled WGS sequence"/>
</dbReference>
<evidence type="ECO:0000256" key="3">
    <source>
        <dbReference type="SAM" id="Phobius"/>
    </source>
</evidence>
<dbReference type="EMBL" id="QJSP01000024">
    <property type="protein sequence ID" value="PYE12180.1"/>
    <property type="molecule type" value="Genomic_DNA"/>
</dbReference>
<evidence type="ECO:0000313" key="4">
    <source>
        <dbReference type="EMBL" id="PYE12180.1"/>
    </source>
</evidence>
<dbReference type="OrthoDB" id="9775296at2"/>
<keyword evidence="3" id="KW-0472">Membrane</keyword>
<evidence type="ECO:0000313" key="5">
    <source>
        <dbReference type="Proteomes" id="UP000247591"/>
    </source>
</evidence>
<proteinExistence type="inferred from homology"/>